<dbReference type="Pfam" id="PF00881">
    <property type="entry name" value="Nitroreductase"/>
    <property type="match status" value="1"/>
</dbReference>
<dbReference type="CDD" id="cd02140">
    <property type="entry name" value="Frm2-like"/>
    <property type="match status" value="1"/>
</dbReference>
<reference evidence="5 6" key="1">
    <citation type="journal article" date="2018" name="Nat. Biotechnol.">
        <title>A standardized bacterial taxonomy based on genome phylogeny substantially revises the tree of life.</title>
        <authorList>
            <person name="Parks D.H."/>
            <person name="Chuvochina M."/>
            <person name="Waite D.W."/>
            <person name="Rinke C."/>
            <person name="Skarshewski A."/>
            <person name="Chaumeil P.A."/>
            <person name="Hugenholtz P."/>
        </authorList>
    </citation>
    <scope>NUCLEOTIDE SEQUENCE [LARGE SCALE GENOMIC DNA]</scope>
    <source>
        <strain evidence="5">UBA11306</strain>
    </source>
</reference>
<sequence length="204" mass="22742">MTLSSETHSLFKATESRRSIYQLNDKTPISKDDIIKIVEHSIKYTPSSFNSQTTRAVVLFGDDHKALWELTAEEVKKVAPGDFAPTQAKIDGFAAGAGTVLFFEDQSIVKSLQERFSLYADNFPVWSEQTDGMVTYAVWTDLSVEGVGANLQHYNPLIDGRVAEKWNIPSDWLLRSQLIFGGIDAEAGEKDFMPVDERVLTFGA</sequence>
<feature type="domain" description="Nitroreductase" evidence="4">
    <location>
        <begin position="15"/>
        <end position="181"/>
    </location>
</feature>
<dbReference type="InterPro" id="IPR033877">
    <property type="entry name" value="Frm2/Hbn1"/>
</dbReference>
<dbReference type="GO" id="GO:0034599">
    <property type="term" value="P:cellular response to oxidative stress"/>
    <property type="evidence" value="ECO:0007669"/>
    <property type="project" value="InterPro"/>
</dbReference>
<name>A0A3D4S7Z4_9ENTE</name>
<evidence type="ECO:0000256" key="2">
    <source>
        <dbReference type="ARBA" id="ARBA00022490"/>
    </source>
</evidence>
<accession>A0A3D4S7Z4</accession>
<comment type="subcellular location">
    <subcellularLocation>
        <location evidence="1">Cytoplasm</location>
    </subcellularLocation>
</comment>
<comment type="caution">
    <text evidence="5">The sequence shown here is derived from an EMBL/GenBank/DDBJ whole genome shotgun (WGS) entry which is preliminary data.</text>
</comment>
<dbReference type="InterPro" id="IPR029479">
    <property type="entry name" value="Nitroreductase"/>
</dbReference>
<proteinExistence type="predicted"/>
<dbReference type="FunFam" id="3.40.109.10:FF:000001">
    <property type="entry name" value="Nitroreductase family"/>
    <property type="match status" value="1"/>
</dbReference>
<dbReference type="GO" id="GO:0016491">
    <property type="term" value="F:oxidoreductase activity"/>
    <property type="evidence" value="ECO:0007669"/>
    <property type="project" value="UniProtKB-KW"/>
</dbReference>
<dbReference type="STRING" id="1121105.GCA_000421665_02026"/>
<evidence type="ECO:0000313" key="5">
    <source>
        <dbReference type="EMBL" id="HCS94081.1"/>
    </source>
</evidence>
<evidence type="ECO:0000256" key="3">
    <source>
        <dbReference type="ARBA" id="ARBA00023002"/>
    </source>
</evidence>
<protein>
    <submittedName>
        <fullName evidence="5">Nitroreductase family protein</fullName>
    </submittedName>
</protein>
<evidence type="ECO:0000259" key="4">
    <source>
        <dbReference type="Pfam" id="PF00881"/>
    </source>
</evidence>
<keyword evidence="2" id="KW-0963">Cytoplasm</keyword>
<dbReference type="Proteomes" id="UP000262195">
    <property type="component" value="Unassembled WGS sequence"/>
</dbReference>
<dbReference type="SUPFAM" id="SSF55469">
    <property type="entry name" value="FMN-dependent nitroreductase-like"/>
    <property type="match status" value="1"/>
</dbReference>
<dbReference type="PANTHER" id="PTHR43035:SF1">
    <property type="entry name" value="FATTY ACID REPRESSION MUTANT PROTEIN 2-RELATED"/>
    <property type="match status" value="1"/>
</dbReference>
<dbReference type="PANTHER" id="PTHR43035">
    <property type="entry name" value="FATTY ACID REPRESSION MUTANT PROTEIN 2-RELATED"/>
    <property type="match status" value="1"/>
</dbReference>
<gene>
    <name evidence="5" type="ORF">DIW15_05180</name>
</gene>
<dbReference type="AlphaFoldDB" id="A0A3D4S7Z4"/>
<evidence type="ECO:0000313" key="6">
    <source>
        <dbReference type="Proteomes" id="UP000262195"/>
    </source>
</evidence>
<organism evidence="5 6">
    <name type="scientific">Bavariicoccus seileri</name>
    <dbReference type="NCBI Taxonomy" id="549685"/>
    <lineage>
        <taxon>Bacteria</taxon>
        <taxon>Bacillati</taxon>
        <taxon>Bacillota</taxon>
        <taxon>Bacilli</taxon>
        <taxon>Lactobacillales</taxon>
        <taxon>Enterococcaceae</taxon>
        <taxon>Bavariicoccus</taxon>
    </lineage>
</organism>
<evidence type="ECO:0000256" key="1">
    <source>
        <dbReference type="ARBA" id="ARBA00004496"/>
    </source>
</evidence>
<dbReference type="InterPro" id="IPR000415">
    <property type="entry name" value="Nitroreductase-like"/>
</dbReference>
<dbReference type="EMBL" id="DQHO01000033">
    <property type="protein sequence ID" value="HCS94081.1"/>
    <property type="molecule type" value="Genomic_DNA"/>
</dbReference>
<keyword evidence="3" id="KW-0560">Oxidoreductase</keyword>
<dbReference type="Gene3D" id="3.40.109.10">
    <property type="entry name" value="NADH Oxidase"/>
    <property type="match status" value="1"/>
</dbReference>
<dbReference type="GO" id="GO:0005737">
    <property type="term" value="C:cytoplasm"/>
    <property type="evidence" value="ECO:0007669"/>
    <property type="project" value="UniProtKB-SubCell"/>
</dbReference>